<dbReference type="Pfam" id="PF04983">
    <property type="entry name" value="RNA_pol_Rpb1_3"/>
    <property type="match status" value="1"/>
</dbReference>
<dbReference type="Gene3D" id="2.40.40.20">
    <property type="match status" value="1"/>
</dbReference>
<dbReference type="InterPro" id="IPR007081">
    <property type="entry name" value="RNA_pol_Rpb1_5"/>
</dbReference>
<dbReference type="FunFam" id="2.40.40.20:FF:000019">
    <property type="entry name" value="DNA-directed RNA polymerase II subunit RPB1"/>
    <property type="match status" value="1"/>
</dbReference>
<dbReference type="Gene3D" id="3.30.1490.180">
    <property type="entry name" value="RNA polymerase ii"/>
    <property type="match status" value="1"/>
</dbReference>
<keyword evidence="17" id="KW-1185">Reference proteome</keyword>
<dbReference type="Gene3D" id="1.10.132.30">
    <property type="match status" value="1"/>
</dbReference>
<keyword evidence="7 13" id="KW-0862">Zinc</keyword>
<dbReference type="GO" id="GO:0003677">
    <property type="term" value="F:DNA binding"/>
    <property type="evidence" value="ECO:0007669"/>
    <property type="project" value="UniProtKB-UniRule"/>
</dbReference>
<dbReference type="InterPro" id="IPR038120">
    <property type="entry name" value="Rpb1_funnel_sf"/>
</dbReference>
<dbReference type="Proteomes" id="UP000006681">
    <property type="component" value="Chromosome"/>
</dbReference>
<name>E1QRA0_VULDI</name>
<keyword evidence="9 13" id="KW-0238">DNA-binding</keyword>
<dbReference type="eggNOG" id="arCOG04257">
    <property type="taxonomic scope" value="Archaea"/>
</dbReference>
<dbReference type="InterPro" id="IPR044893">
    <property type="entry name" value="RNA_pol_Rpb1_clamp_domain"/>
</dbReference>
<dbReference type="OrthoDB" id="371812at2157"/>
<dbReference type="HAMAP" id="MF_00863">
    <property type="entry name" value="RNApol_arch_Rpo1N"/>
    <property type="match status" value="1"/>
</dbReference>
<evidence type="ECO:0000256" key="10">
    <source>
        <dbReference type="ARBA" id="ARBA00023163"/>
    </source>
</evidence>
<dbReference type="AlphaFoldDB" id="E1QRA0"/>
<feature type="binding site" evidence="13">
    <location>
        <position position="75"/>
    </location>
    <ligand>
        <name>Zn(2+)</name>
        <dbReference type="ChEBI" id="CHEBI:29105"/>
        <label>1</label>
    </ligand>
</feature>
<keyword evidence="5 13" id="KW-0548">Nucleotidyltransferase</keyword>
<feature type="binding site" evidence="13">
    <location>
        <position position="115"/>
    </location>
    <ligand>
        <name>Zn(2+)</name>
        <dbReference type="ChEBI" id="CHEBI:29105"/>
        <label>2</label>
    </ligand>
</feature>
<feature type="binding site" evidence="13">
    <location>
        <position position="471"/>
    </location>
    <ligand>
        <name>Mg(2+)</name>
        <dbReference type="ChEBI" id="CHEBI:18420"/>
    </ligand>
</feature>
<dbReference type="InterPro" id="IPR007083">
    <property type="entry name" value="RNA_pol_Rpb1_4"/>
</dbReference>
<feature type="binding site" evidence="13">
    <location>
        <position position="112"/>
    </location>
    <ligand>
        <name>Zn(2+)</name>
        <dbReference type="ChEBI" id="CHEBI:29105"/>
        <label>2</label>
    </ligand>
</feature>
<evidence type="ECO:0000313" key="17">
    <source>
        <dbReference type="Proteomes" id="UP000006681"/>
    </source>
</evidence>
<feature type="binding site" evidence="13">
    <location>
        <position position="82"/>
    </location>
    <ligand>
        <name>Zn(2+)</name>
        <dbReference type="ChEBI" id="CHEBI:29105"/>
        <label>1</label>
    </ligand>
</feature>
<evidence type="ECO:0000256" key="9">
    <source>
        <dbReference type="ARBA" id="ARBA00023125"/>
    </source>
</evidence>
<keyword evidence="10 13" id="KW-0804">Transcription</keyword>
<keyword evidence="4 13" id="KW-0808">Transferase</keyword>
<dbReference type="Gene3D" id="4.10.860.120">
    <property type="entry name" value="RNA polymerase II, clamp domain"/>
    <property type="match status" value="2"/>
</dbReference>
<evidence type="ECO:0000256" key="8">
    <source>
        <dbReference type="ARBA" id="ARBA00022842"/>
    </source>
</evidence>
<dbReference type="InterPro" id="IPR007080">
    <property type="entry name" value="RNA_pol_Rpb1_1"/>
</dbReference>
<dbReference type="InterPro" id="IPR006592">
    <property type="entry name" value="RNA_pol_N"/>
</dbReference>
<protein>
    <recommendedName>
        <fullName evidence="13">DNA-directed RNA polymerase subunit Rpo1N</fullName>
        <ecNumber evidence="13">2.7.7.6</ecNumber>
    </recommendedName>
    <alternativeName>
        <fullName evidence="13">DNA-directed RNA polymerase subunit A'</fullName>
    </alternativeName>
</protein>
<dbReference type="CDD" id="cd02582">
    <property type="entry name" value="RNAP_archeal_A"/>
    <property type="match status" value="1"/>
</dbReference>
<dbReference type="EC" id="2.7.7.6" evidence="13"/>
<organism evidence="16 17">
    <name type="scientific">Vulcanisaeta distributa (strain DSM 14429 / JCM 11212 / NBRC 100878 / IC-017)</name>
    <dbReference type="NCBI Taxonomy" id="572478"/>
    <lineage>
        <taxon>Archaea</taxon>
        <taxon>Thermoproteota</taxon>
        <taxon>Thermoprotei</taxon>
        <taxon>Thermoproteales</taxon>
        <taxon>Thermoproteaceae</taxon>
        <taxon>Vulcanisaeta</taxon>
    </lineage>
</organism>
<reference evidence="17" key="2">
    <citation type="journal article" date="2010" name="Stand. Genomic Sci.">
        <title>Complete genome sequence of Vulcanisaeta distributa type strain (IC-017T).</title>
        <authorList>
            <person name="Mavromatis K."/>
            <person name="Sikorski J."/>
            <person name="Pabst E."/>
            <person name="Teshima H."/>
            <person name="Lapidus A."/>
            <person name="Lucas S."/>
            <person name="Nolan M."/>
            <person name="Glavina Del Rio T."/>
            <person name="Cheng J."/>
            <person name="Bruce D."/>
            <person name="Goodwin L."/>
            <person name="Pitluck S."/>
            <person name="Liolios K."/>
            <person name="Ivanova N."/>
            <person name="Mikhailova N."/>
            <person name="Pati A."/>
            <person name="Chen A."/>
            <person name="Palaniappan K."/>
            <person name="Land M."/>
            <person name="Hauser L."/>
            <person name="Chang Y."/>
            <person name="Jeffries C."/>
            <person name="Rohde M."/>
            <person name="Spring S."/>
            <person name="Goker M."/>
            <person name="Wirth R."/>
            <person name="Woyke T."/>
            <person name="Bristow J."/>
            <person name="Eisen J."/>
            <person name="Markowitz V."/>
            <person name="Hugenholtz P."/>
            <person name="Klenk H."/>
            <person name="Kyrpides N."/>
        </authorList>
    </citation>
    <scope>NUCLEOTIDE SEQUENCE [LARGE SCALE GENOMIC DNA]</scope>
    <source>
        <strain evidence="17">DSM 14429 / JCM 11212 / NBRC 100878 / IC-017</strain>
    </source>
</reference>
<dbReference type="GO" id="GO:0008270">
    <property type="term" value="F:zinc ion binding"/>
    <property type="evidence" value="ECO:0007669"/>
    <property type="project" value="UniProtKB-UniRule"/>
</dbReference>
<dbReference type="GeneID" id="9752143"/>
<evidence type="ECO:0000256" key="14">
    <source>
        <dbReference type="RuleBase" id="RU004279"/>
    </source>
</evidence>
<dbReference type="Gene3D" id="6.10.250.2940">
    <property type="match status" value="1"/>
</dbReference>
<evidence type="ECO:0000256" key="2">
    <source>
        <dbReference type="ARBA" id="ARBA00022478"/>
    </source>
</evidence>
<dbReference type="InterPro" id="IPR012758">
    <property type="entry name" value="RPO1N"/>
</dbReference>
<dbReference type="InterPro" id="IPR000722">
    <property type="entry name" value="RNA_pol_asu"/>
</dbReference>
<dbReference type="GO" id="GO:0006351">
    <property type="term" value="P:DNA-templated transcription"/>
    <property type="evidence" value="ECO:0007669"/>
    <property type="project" value="UniProtKB-UniRule"/>
</dbReference>
<dbReference type="Pfam" id="PF05000">
    <property type="entry name" value="RNA_pol_Rpb1_4"/>
    <property type="match status" value="1"/>
</dbReference>
<dbReference type="InterPro" id="IPR042102">
    <property type="entry name" value="RNA_pol_Rpb1_3_sf"/>
</dbReference>
<feature type="binding site" evidence="13">
    <location>
        <position position="72"/>
    </location>
    <ligand>
        <name>Zn(2+)</name>
        <dbReference type="ChEBI" id="CHEBI:29105"/>
        <label>1</label>
    </ligand>
</feature>
<dbReference type="InterPro" id="IPR045867">
    <property type="entry name" value="DNA-dir_RpoC_beta_prime"/>
</dbReference>
<feature type="binding site" evidence="13">
    <location>
        <position position="163"/>
    </location>
    <ligand>
        <name>Zn(2+)</name>
        <dbReference type="ChEBI" id="CHEBI:29105"/>
        <label>2</label>
    </ligand>
</feature>
<keyword evidence="6 13" id="KW-0479">Metal-binding</keyword>
<dbReference type="NCBIfam" id="NF006336">
    <property type="entry name" value="PRK08566.1"/>
    <property type="match status" value="1"/>
</dbReference>
<dbReference type="GO" id="GO:0000287">
    <property type="term" value="F:magnesium ion binding"/>
    <property type="evidence" value="ECO:0007669"/>
    <property type="project" value="UniProtKB-UniRule"/>
</dbReference>
<dbReference type="PANTHER" id="PTHR19376:SF32">
    <property type="entry name" value="DNA-DIRECTED RNA POLYMERASE III SUBUNIT RPC1"/>
    <property type="match status" value="1"/>
</dbReference>
<dbReference type="Gene3D" id="6.20.50.80">
    <property type="match status" value="1"/>
</dbReference>
<dbReference type="HOGENOM" id="CLU_000487_3_1_2"/>
<evidence type="ECO:0000259" key="15">
    <source>
        <dbReference type="SMART" id="SM00663"/>
    </source>
</evidence>
<evidence type="ECO:0000256" key="4">
    <source>
        <dbReference type="ARBA" id="ARBA00022679"/>
    </source>
</evidence>
<feature type="binding site" evidence="13">
    <location>
        <position position="473"/>
    </location>
    <ligand>
        <name>Mg(2+)</name>
        <dbReference type="ChEBI" id="CHEBI:18420"/>
    </ligand>
</feature>
<dbReference type="GO" id="GO:0003899">
    <property type="term" value="F:DNA-directed RNA polymerase activity"/>
    <property type="evidence" value="ECO:0007669"/>
    <property type="project" value="UniProtKB-UniRule"/>
</dbReference>
<comment type="function">
    <text evidence="12 13">DNA-dependent RNA polymerase (RNAP) catalyzes the transcription of DNA into RNA using the four ribonucleoside triphosphates as substrates. Forms the clamp head domain.</text>
</comment>
<accession>E1QRA0</accession>
<feature type="binding site" evidence="13">
    <location>
        <position position="475"/>
    </location>
    <ligand>
        <name>Mg(2+)</name>
        <dbReference type="ChEBI" id="CHEBI:18420"/>
    </ligand>
</feature>
<dbReference type="Pfam" id="PF04998">
    <property type="entry name" value="RNA_pol_Rpb1_5"/>
    <property type="match status" value="1"/>
</dbReference>
<keyword evidence="2 13" id="KW-0240">DNA-directed RNA polymerase</keyword>
<dbReference type="GO" id="GO:0000428">
    <property type="term" value="C:DNA-directed RNA polymerase complex"/>
    <property type="evidence" value="ECO:0007669"/>
    <property type="project" value="UniProtKB-KW"/>
</dbReference>
<evidence type="ECO:0000256" key="6">
    <source>
        <dbReference type="ARBA" id="ARBA00022723"/>
    </source>
</evidence>
<dbReference type="InterPro" id="IPR007066">
    <property type="entry name" value="RNA_pol_Rpb1_3"/>
</dbReference>
<dbReference type="PANTHER" id="PTHR19376">
    <property type="entry name" value="DNA-DIRECTED RNA POLYMERASE"/>
    <property type="match status" value="1"/>
</dbReference>
<dbReference type="KEGG" id="vdi:Vdis_1211"/>
<sequence>MATQAEKTSVREEEIPLKTIKAIKFSILSPDVIRSMSVMEITTSETYDEAGRPMVGGLMDRRLGVVEPGARCETCGNPPDKCPGHFGRIELARPVIHVEYAKYIHDLLRTTCRECGRILLTDEEIEKYSKRLARLRVRWKLLADRLIERIRKKAMERTVCPHCGAKQYKIRFERPYTFYEEKENGVLEKLDPMKIRERLEKIPDSDLELLGWDPKFARPEWAILTVLPVPPPQVRPSIQLETGQRSEDDLTHKLVDIVRVNEKLRTAIDSGAPSSVVDQLWDLLQYHVATYFNNELPNLPPVKHRSGRPLKTLAQRLKGKEGRFRGSLSGKRVDFSSRTVISPDPNLSINEVGVPIDVAKILTVPMTVTEWNIEMARQLVLNGPEVWPGANYVVYPDGRRVDLRYFRDRRELANKLAPGFIVERHLMNGDIVLFNRQPSLHRMSMMGHIVRVLPGRTFRLHLAVCPPYNADFDGDEMNLHVPQNEEARAEAKTLMLVQNHIITPRYGGPIIGARQDYITGGYLLTRKDTFVNKELLMYLLAAANYDGEIDEPAIMHPKELWTGKQVVSMLLPKDLNWVQPTAIKESCKDPYNCYTDEYIVVVNGYMATGVLDKKSIGAEQVDSLWHVVVKRYGNDYARKWVDSVLRALLRFLDLRGFTMGIDSLEMPRESYNELEKLYEESERKVFDYIQRFREGKLEAEPGLTVEETLENDITIELSRVREAAARVAEKYINKDGEAYIMAKTGARGSIVNITQMVAMIGQQTIRGERFKRGFTGRTTAHFEPGDLGPMAKGFVRNNFKVGLTPVEFFFHAAGGRDGLVDTAVRTAQSGYMQRRLINALQDIYVAYDGTVRNASGSIIQTKYAEDGIDVSKSDHGRLNLDEIFRRAGIGR</sequence>
<keyword evidence="8 13" id="KW-0460">Magnesium</keyword>
<evidence type="ECO:0000256" key="5">
    <source>
        <dbReference type="ARBA" id="ARBA00022695"/>
    </source>
</evidence>
<dbReference type="RefSeq" id="WP_013336322.1">
    <property type="nucleotide sequence ID" value="NC_014537.1"/>
</dbReference>
<evidence type="ECO:0000256" key="1">
    <source>
        <dbReference type="ARBA" id="ARBA00006460"/>
    </source>
</evidence>
<dbReference type="GO" id="GO:0005737">
    <property type="term" value="C:cytoplasm"/>
    <property type="evidence" value="ECO:0007669"/>
    <property type="project" value="UniProtKB-SubCell"/>
</dbReference>
<evidence type="ECO:0000256" key="11">
    <source>
        <dbReference type="ARBA" id="ARBA00048552"/>
    </source>
</evidence>
<feature type="binding site" evidence="13">
    <location>
        <position position="85"/>
    </location>
    <ligand>
        <name>Zn(2+)</name>
        <dbReference type="ChEBI" id="CHEBI:29105"/>
        <label>1</label>
    </ligand>
</feature>
<evidence type="ECO:0000256" key="3">
    <source>
        <dbReference type="ARBA" id="ARBA00022490"/>
    </source>
</evidence>
<reference evidence="16 17" key="1">
    <citation type="journal article" date="2010" name="Stand. Genomic Sci.">
        <title>Complete genome sequence of Vulcanisaeta distributa type strain (IC-017).</title>
        <authorList>
            <person name="Mavromatis K."/>
            <person name="Sikorski J."/>
            <person name="Pabst E."/>
            <person name="Teshima H."/>
            <person name="Lapidus A."/>
            <person name="Lucas S."/>
            <person name="Nolan M."/>
            <person name="Glavina Del Rio T."/>
            <person name="Cheng J.F."/>
            <person name="Bruce D."/>
            <person name="Goodwin L."/>
            <person name="Pitluck S."/>
            <person name="Liolios K."/>
            <person name="Ivanova N."/>
            <person name="Mikhailova N."/>
            <person name="Pati A."/>
            <person name="Chen A."/>
            <person name="Palaniappan K."/>
            <person name="Land M."/>
            <person name="Hauser L."/>
            <person name="Chang Y.J."/>
            <person name="Jeffries C.D."/>
            <person name="Rohde M."/>
            <person name="Spring S."/>
            <person name="Goker M."/>
            <person name="Wirth R."/>
            <person name="Woyke T."/>
            <person name="Bristow J."/>
            <person name="Eisen J.A."/>
            <person name="Markowitz V."/>
            <person name="Hugenholtz P."/>
            <person name="Klenk H.P."/>
            <person name="Kyrpides N.C."/>
        </authorList>
    </citation>
    <scope>NUCLEOTIDE SEQUENCE [LARGE SCALE GENOMIC DNA]</scope>
    <source>
        <strain evidence="17">DSM 14429 / JCM 11212 / NBRC 100878 / IC-017</strain>
    </source>
</reference>
<dbReference type="Pfam" id="PF04997">
    <property type="entry name" value="RNA_pol_Rpb1_1"/>
    <property type="match status" value="1"/>
</dbReference>
<comment type="function">
    <text evidence="14">DNA-dependent RNA polymerase catalyzes the transcription of DNA into RNA using the four ribonucleoside triphosphates as substrates.</text>
</comment>
<feature type="domain" description="RNA polymerase N-terminal" evidence="15">
    <location>
        <begin position="220"/>
        <end position="525"/>
    </location>
</feature>
<comment type="subcellular location">
    <subcellularLocation>
        <location evidence="13">Cytoplasm</location>
    </subcellularLocation>
</comment>
<proteinExistence type="inferred from homology"/>
<dbReference type="SUPFAM" id="SSF64484">
    <property type="entry name" value="beta and beta-prime subunits of DNA dependent RNA-polymerase"/>
    <property type="match status" value="1"/>
</dbReference>
<comment type="subunit">
    <text evidence="13">Part of the RNA polymerase complex.</text>
</comment>
<comment type="catalytic activity">
    <reaction evidence="11 13 14">
        <text>RNA(n) + a ribonucleoside 5'-triphosphate = RNA(n+1) + diphosphate</text>
        <dbReference type="Rhea" id="RHEA:21248"/>
        <dbReference type="Rhea" id="RHEA-COMP:14527"/>
        <dbReference type="Rhea" id="RHEA-COMP:17342"/>
        <dbReference type="ChEBI" id="CHEBI:33019"/>
        <dbReference type="ChEBI" id="CHEBI:61557"/>
        <dbReference type="ChEBI" id="CHEBI:140395"/>
        <dbReference type="EC" id="2.7.7.6"/>
    </reaction>
</comment>
<dbReference type="STRING" id="572478.Vdis_1211"/>
<comment type="cofactor">
    <cofactor evidence="13">
        <name>Mg(2+)</name>
        <dbReference type="ChEBI" id="CHEBI:18420"/>
    </cofactor>
</comment>
<dbReference type="Pfam" id="PF00623">
    <property type="entry name" value="RNA_pol_Rpb1_2"/>
    <property type="match status" value="1"/>
</dbReference>
<evidence type="ECO:0000256" key="7">
    <source>
        <dbReference type="ARBA" id="ARBA00022833"/>
    </source>
</evidence>
<gene>
    <name evidence="13" type="primary">rpo1N</name>
    <name evidence="13" type="synonym">rpoA1</name>
    <name evidence="16" type="ordered locus">Vdis_1211</name>
</gene>
<keyword evidence="3 13" id="KW-0963">Cytoplasm</keyword>
<dbReference type="SMART" id="SM00663">
    <property type="entry name" value="RPOLA_N"/>
    <property type="match status" value="1"/>
</dbReference>
<evidence type="ECO:0000256" key="13">
    <source>
        <dbReference type="HAMAP-Rule" id="MF_00863"/>
    </source>
</evidence>
<evidence type="ECO:0000313" key="16">
    <source>
        <dbReference type="EMBL" id="ADN50597.1"/>
    </source>
</evidence>
<evidence type="ECO:0000256" key="12">
    <source>
        <dbReference type="ARBA" id="ARBA00053389"/>
    </source>
</evidence>
<dbReference type="EMBL" id="CP002100">
    <property type="protein sequence ID" value="ADN50597.1"/>
    <property type="molecule type" value="Genomic_DNA"/>
</dbReference>
<comment type="cofactor">
    <cofactor evidence="13">
        <name>Zn(2+)</name>
        <dbReference type="ChEBI" id="CHEBI:29105"/>
    </cofactor>
    <text evidence="13">Binds at least 2 Zn(2+) per subunit.</text>
</comment>
<dbReference type="Gene3D" id="1.10.274.100">
    <property type="entry name" value="RNA polymerase Rpb1, domain 3"/>
    <property type="match status" value="1"/>
</dbReference>
<feature type="binding site" evidence="13">
    <location>
        <position position="160"/>
    </location>
    <ligand>
        <name>Zn(2+)</name>
        <dbReference type="ChEBI" id="CHEBI:29105"/>
        <label>2</label>
    </ligand>
</feature>
<dbReference type="NCBIfam" id="TIGR02390">
    <property type="entry name" value="RNA_pol_rpoA1"/>
    <property type="match status" value="1"/>
</dbReference>
<comment type="similarity">
    <text evidence="1 13 14">Belongs to the RNA polymerase beta' chain family.</text>
</comment>